<evidence type="ECO:0000313" key="6">
    <source>
        <dbReference type="Proteomes" id="UP000190897"/>
    </source>
</evidence>
<keyword evidence="2" id="KW-0378">Hydrolase</keyword>
<dbReference type="PANTHER" id="PTHR43002">
    <property type="entry name" value="GLYCOGEN DEBRANCHING ENZYME"/>
    <property type="match status" value="1"/>
</dbReference>
<keyword evidence="3" id="KW-0326">Glycosidase</keyword>
<dbReference type="InterPro" id="IPR017853">
    <property type="entry name" value="GH"/>
</dbReference>
<dbReference type="EMBL" id="FUZA01000002">
    <property type="protein sequence ID" value="SKB80649.1"/>
    <property type="molecule type" value="Genomic_DNA"/>
</dbReference>
<dbReference type="SUPFAM" id="SSF51445">
    <property type="entry name" value="(Trans)glycosidases"/>
    <property type="match status" value="1"/>
</dbReference>
<reference evidence="6" key="1">
    <citation type="submission" date="2017-02" db="EMBL/GenBank/DDBJ databases">
        <authorList>
            <person name="Varghese N."/>
            <person name="Submissions S."/>
        </authorList>
    </citation>
    <scope>NUCLEOTIDE SEQUENCE [LARGE SCALE GENOMIC DNA]</scope>
    <source>
        <strain evidence="6">DSM 22270</strain>
    </source>
</reference>
<keyword evidence="6" id="KW-1185">Reference proteome</keyword>
<dbReference type="InterPro" id="IPR006047">
    <property type="entry name" value="GH13_cat_dom"/>
</dbReference>
<dbReference type="GO" id="GO:0005980">
    <property type="term" value="P:glycogen catabolic process"/>
    <property type="evidence" value="ECO:0007669"/>
    <property type="project" value="InterPro"/>
</dbReference>
<evidence type="ECO:0000256" key="3">
    <source>
        <dbReference type="ARBA" id="ARBA00023295"/>
    </source>
</evidence>
<dbReference type="CDD" id="cd02856">
    <property type="entry name" value="E_set_GDE_Isoamylase_N"/>
    <property type="match status" value="1"/>
</dbReference>
<organism evidence="5 6">
    <name type="scientific">Dyadobacter psychrophilus</name>
    <dbReference type="NCBI Taxonomy" id="651661"/>
    <lineage>
        <taxon>Bacteria</taxon>
        <taxon>Pseudomonadati</taxon>
        <taxon>Bacteroidota</taxon>
        <taxon>Cytophagia</taxon>
        <taxon>Cytophagales</taxon>
        <taxon>Spirosomataceae</taxon>
        <taxon>Dyadobacter</taxon>
    </lineage>
</organism>
<dbReference type="Proteomes" id="UP000190897">
    <property type="component" value="Unassembled WGS sequence"/>
</dbReference>
<feature type="domain" description="Glycosyl hydrolase family 13 catalytic" evidence="4">
    <location>
        <begin position="155"/>
        <end position="589"/>
    </location>
</feature>
<dbReference type="InterPro" id="IPR014756">
    <property type="entry name" value="Ig_E-set"/>
</dbReference>
<accession>A0A1T5EA21</accession>
<dbReference type="InterPro" id="IPR004193">
    <property type="entry name" value="Glyco_hydro_13_N"/>
</dbReference>
<dbReference type="InterPro" id="IPR013783">
    <property type="entry name" value="Ig-like_fold"/>
</dbReference>
<dbReference type="Gene3D" id="2.60.40.1180">
    <property type="entry name" value="Golgi alpha-mannosidase II"/>
    <property type="match status" value="1"/>
</dbReference>
<dbReference type="CDD" id="cd11326">
    <property type="entry name" value="AmyAc_Glg_debranch"/>
    <property type="match status" value="1"/>
</dbReference>
<dbReference type="OrthoDB" id="9761875at2"/>
<dbReference type="RefSeq" id="WP_082214747.1">
    <property type="nucleotide sequence ID" value="NZ_FUZA01000002.1"/>
</dbReference>
<dbReference type="Pfam" id="PF21331">
    <property type="entry name" value="Isoamylase_C"/>
    <property type="match status" value="1"/>
</dbReference>
<dbReference type="InterPro" id="IPR011837">
    <property type="entry name" value="Glycogen_debranch_GlgX"/>
</dbReference>
<name>A0A1T5EA21_9BACT</name>
<evidence type="ECO:0000259" key="4">
    <source>
        <dbReference type="SMART" id="SM00642"/>
    </source>
</evidence>
<dbReference type="Pfam" id="PF02922">
    <property type="entry name" value="CBM_48"/>
    <property type="match status" value="1"/>
</dbReference>
<comment type="similarity">
    <text evidence="1">Belongs to the glycosyl hydrolase 13 family.</text>
</comment>
<sequence length="724" mass="82121">MSYTIQNEVIESPDSLELGIRPGAPYPLGSTWDGEGVNFAIFSENATKVELCLFGDADARAENVKIDIEEVSHNIWHVYVQGIGPGQLYGYRFHGPYEPEKGHRFNPNKLVIDPYAKALSGTIDWDDSLFAYEIGHEQEDLSFSETDSAPHLPKSIVIDTAFDWEDDKSPKIPYHDTIIYEAHVKGLTKLHPEIPAEIQGTYAGIAHPVMIQYLKDLGITAIELMPVHHFVADRHLLEKGLTNYWGYNTLGFFAPDVRYASNSDGGAHVLEFKNMVKALHSAGIEVILDVVYNHTAEGNHLGPTFSFKGIDNKSYYRLEPEQPRYYRDYTGTGNTINTQLPNVLGMIMDSLRYWITEMHVDGFRFDLASTLARTLDETDTLGSFFNIIYQDPIISQVKLIAEPWDIHEDGYMVGKFPPGWAEWNDQYRDCVRCYWRGAERTLSEFAQRFTGSPDLYQGGYRSPMASVNLITAHDGFTLHDLVSFNDKHNEANGEDNKDGNNDNSSWNCGVEGATDDQDIIALRNKQKRNFLTTLFLSQGVPMLVAGDELGRTQGGNNNAYCQDNEISWIHWEEADHQLLDFTKKLIWFCKDHPSFRRRRWFQGLPVTGSDVEDIRWYSPDGNLMSDENWEHDFAKSLGVYLNGKGIRCVNYDGRKITDDSFYIIFNAHEQALDYVLPADQCNNNWKKAIDTSDGFIGDDTEEFEPGSSIKVQGRSVLVLKCHLG</sequence>
<dbReference type="SUPFAM" id="SSF51011">
    <property type="entry name" value="Glycosyl hydrolase domain"/>
    <property type="match status" value="1"/>
</dbReference>
<evidence type="ECO:0000313" key="5">
    <source>
        <dbReference type="EMBL" id="SKB80649.1"/>
    </source>
</evidence>
<protein>
    <submittedName>
        <fullName evidence="5">Glycogen operon protein</fullName>
    </submittedName>
</protein>
<evidence type="ECO:0000256" key="1">
    <source>
        <dbReference type="ARBA" id="ARBA00008061"/>
    </source>
</evidence>
<dbReference type="SUPFAM" id="SSF81296">
    <property type="entry name" value="E set domains"/>
    <property type="match status" value="1"/>
</dbReference>
<gene>
    <name evidence="5" type="ORF">SAMN05660293_02255</name>
</gene>
<dbReference type="InterPro" id="IPR048644">
    <property type="entry name" value="Isoamylase_C"/>
</dbReference>
<evidence type="ECO:0000256" key="2">
    <source>
        <dbReference type="ARBA" id="ARBA00022801"/>
    </source>
</evidence>
<dbReference type="NCBIfam" id="TIGR02100">
    <property type="entry name" value="glgX_debranch"/>
    <property type="match status" value="1"/>
</dbReference>
<dbReference type="InterPro" id="IPR013780">
    <property type="entry name" value="Glyco_hydro_b"/>
</dbReference>
<dbReference type="GO" id="GO:0004135">
    <property type="term" value="F:amylo-alpha-1,6-glucosidase activity"/>
    <property type="evidence" value="ECO:0007669"/>
    <property type="project" value="InterPro"/>
</dbReference>
<dbReference type="Pfam" id="PF00128">
    <property type="entry name" value="Alpha-amylase"/>
    <property type="match status" value="2"/>
</dbReference>
<proteinExistence type="inferred from homology"/>
<dbReference type="Gene3D" id="3.20.20.80">
    <property type="entry name" value="Glycosidases"/>
    <property type="match status" value="1"/>
</dbReference>
<dbReference type="STRING" id="651661.SAMN05660293_02255"/>
<dbReference type="Gene3D" id="2.60.40.10">
    <property type="entry name" value="Immunoglobulins"/>
    <property type="match status" value="1"/>
</dbReference>
<dbReference type="InterPro" id="IPR044505">
    <property type="entry name" value="GlgX_Isoamylase_N_E_set"/>
</dbReference>
<dbReference type="AlphaFoldDB" id="A0A1T5EA21"/>
<dbReference type="SMART" id="SM00642">
    <property type="entry name" value="Aamy"/>
    <property type="match status" value="1"/>
</dbReference>